<sequence>MCESAIRLGLSVTAGILTLIPATTAIGVGMNVALGAYGVANAVTGKNLVTSKELSGAERAVKGVTGTGVS</sequence>
<name>A0A6A0BDI4_9LACT</name>
<protein>
    <recommendedName>
        <fullName evidence="3">Pre-toxin TG domain-containing protein</fullName>
    </recommendedName>
</protein>
<reference evidence="4 5" key="1">
    <citation type="submission" date="2020-02" db="EMBL/GenBank/DDBJ databases">
        <title>Draft genome sequence of Lactococcus sp. Hs30E4-3.</title>
        <authorList>
            <person name="Noda S."/>
            <person name="Yuki M."/>
            <person name="Ohkuma M."/>
        </authorList>
    </citation>
    <scope>NUCLEOTIDE SEQUENCE [LARGE SCALE GENOMIC DNA]</scope>
    <source>
        <strain evidence="4 5">Hs30E4-3</strain>
    </source>
</reference>
<keyword evidence="2" id="KW-0964">Secreted</keyword>
<dbReference type="Pfam" id="PF14449">
    <property type="entry name" value="PT-TG"/>
    <property type="match status" value="1"/>
</dbReference>
<dbReference type="RefSeq" id="WP_172209953.1">
    <property type="nucleotide sequence ID" value="NZ_BLLI01000121.1"/>
</dbReference>
<organism evidence="4 5">
    <name type="scientific">Pseudolactococcus hodotermopsidis</name>
    <dbReference type="NCBI Taxonomy" id="2709157"/>
    <lineage>
        <taxon>Bacteria</taxon>
        <taxon>Bacillati</taxon>
        <taxon>Bacillota</taxon>
        <taxon>Bacilli</taxon>
        <taxon>Lactobacillales</taxon>
        <taxon>Streptococcaceae</taxon>
        <taxon>Pseudolactococcus</taxon>
    </lineage>
</organism>
<feature type="domain" description="Pre-toxin TG" evidence="3">
    <location>
        <begin position="34"/>
        <end position="64"/>
    </location>
</feature>
<dbReference type="AlphaFoldDB" id="A0A6A0BDI4"/>
<keyword evidence="5" id="KW-1185">Reference proteome</keyword>
<proteinExistence type="predicted"/>
<evidence type="ECO:0000313" key="4">
    <source>
        <dbReference type="EMBL" id="GFH43499.1"/>
    </source>
</evidence>
<comment type="caution">
    <text evidence="4">The sequence shown here is derived from an EMBL/GenBank/DDBJ whole genome shotgun (WGS) entry which is preliminary data.</text>
</comment>
<gene>
    <name evidence="4" type="ORF">Hs30E_20600</name>
</gene>
<dbReference type="InterPro" id="IPR027797">
    <property type="entry name" value="PT-TG_dom"/>
</dbReference>
<evidence type="ECO:0000313" key="5">
    <source>
        <dbReference type="Proteomes" id="UP000480303"/>
    </source>
</evidence>
<evidence type="ECO:0000256" key="1">
    <source>
        <dbReference type="ARBA" id="ARBA00004613"/>
    </source>
</evidence>
<comment type="subcellular location">
    <subcellularLocation>
        <location evidence="1">Secreted</location>
    </subcellularLocation>
</comment>
<dbReference type="Proteomes" id="UP000480303">
    <property type="component" value="Unassembled WGS sequence"/>
</dbReference>
<dbReference type="GO" id="GO:0005576">
    <property type="term" value="C:extracellular region"/>
    <property type="evidence" value="ECO:0007669"/>
    <property type="project" value="UniProtKB-SubCell"/>
</dbReference>
<evidence type="ECO:0000259" key="3">
    <source>
        <dbReference type="Pfam" id="PF14449"/>
    </source>
</evidence>
<evidence type="ECO:0000256" key="2">
    <source>
        <dbReference type="ARBA" id="ARBA00022525"/>
    </source>
</evidence>
<dbReference type="EMBL" id="BLLI01000121">
    <property type="protein sequence ID" value="GFH43499.1"/>
    <property type="molecule type" value="Genomic_DNA"/>
</dbReference>
<accession>A0A6A0BDI4</accession>